<feature type="region of interest" description="Disordered" evidence="1">
    <location>
        <begin position="1"/>
        <end position="38"/>
    </location>
</feature>
<comment type="caution">
    <text evidence="2">The sequence shown here is derived from an EMBL/GenBank/DDBJ whole genome shotgun (WGS) entry which is preliminary data.</text>
</comment>
<reference evidence="2 3" key="1">
    <citation type="journal article" date="2018" name="Front. Plant Sci.">
        <title>Red Clover (Trifolium pratense) and Zigzag Clover (T. medium) - A Picture of Genomic Similarities and Differences.</title>
        <authorList>
            <person name="Dluhosova J."/>
            <person name="Istvanek J."/>
            <person name="Nedelnik J."/>
            <person name="Repkova J."/>
        </authorList>
    </citation>
    <scope>NUCLEOTIDE SEQUENCE [LARGE SCALE GENOMIC DNA]</scope>
    <source>
        <strain evidence="3">cv. 10/8</strain>
        <tissue evidence="2">Leaf</tissue>
    </source>
</reference>
<dbReference type="Proteomes" id="UP000265520">
    <property type="component" value="Unassembled WGS sequence"/>
</dbReference>
<organism evidence="2 3">
    <name type="scientific">Trifolium medium</name>
    <dbReference type="NCBI Taxonomy" id="97028"/>
    <lineage>
        <taxon>Eukaryota</taxon>
        <taxon>Viridiplantae</taxon>
        <taxon>Streptophyta</taxon>
        <taxon>Embryophyta</taxon>
        <taxon>Tracheophyta</taxon>
        <taxon>Spermatophyta</taxon>
        <taxon>Magnoliopsida</taxon>
        <taxon>eudicotyledons</taxon>
        <taxon>Gunneridae</taxon>
        <taxon>Pentapetalae</taxon>
        <taxon>rosids</taxon>
        <taxon>fabids</taxon>
        <taxon>Fabales</taxon>
        <taxon>Fabaceae</taxon>
        <taxon>Papilionoideae</taxon>
        <taxon>50 kb inversion clade</taxon>
        <taxon>NPAAA clade</taxon>
        <taxon>Hologalegina</taxon>
        <taxon>IRL clade</taxon>
        <taxon>Trifolieae</taxon>
        <taxon>Trifolium</taxon>
    </lineage>
</organism>
<protein>
    <submittedName>
        <fullName evidence="2">Uncharacterized protein</fullName>
    </submittedName>
</protein>
<proteinExistence type="predicted"/>
<name>A0A392MQX0_9FABA</name>
<evidence type="ECO:0000313" key="3">
    <source>
        <dbReference type="Proteomes" id="UP000265520"/>
    </source>
</evidence>
<dbReference type="EMBL" id="LXQA010017225">
    <property type="protein sequence ID" value="MCH89930.1"/>
    <property type="molecule type" value="Genomic_DNA"/>
</dbReference>
<keyword evidence="3" id="KW-1185">Reference proteome</keyword>
<evidence type="ECO:0000256" key="1">
    <source>
        <dbReference type="SAM" id="MobiDB-lite"/>
    </source>
</evidence>
<accession>A0A392MQX0</accession>
<evidence type="ECO:0000313" key="2">
    <source>
        <dbReference type="EMBL" id="MCH89930.1"/>
    </source>
</evidence>
<dbReference type="AlphaFoldDB" id="A0A392MQX0"/>
<feature type="compositionally biased region" description="Polar residues" evidence="1">
    <location>
        <begin position="24"/>
        <end position="38"/>
    </location>
</feature>
<gene>
    <name evidence="2" type="ORF">A2U01_0010834</name>
</gene>
<sequence>MQTVASSSKHVIEDNPFEPIAASDRNQTRTNHANAALNDSQRCVLPRNDLYLNAHPALNNYKGLENEKMSYGRKPESPSCTSLHLYARKDIAYRRSLHQWKDIWSQPRLKISPSHKFTFLVKISVGVPPT</sequence>